<sequence>MTSSGSAYQRFRRALATQNLMLIRAAAAELPQVRLDDALEVCVLLRDREPERYERAAVRWIARFCVERQEVTVEDVSQASTAFALMRTDPVRALTILQVLCAGP</sequence>
<dbReference type="KEGG" id="parq:DSM112329_02649"/>
<protein>
    <submittedName>
        <fullName evidence="1">Uncharacterized protein</fullName>
    </submittedName>
</protein>
<gene>
    <name evidence="1" type="ORF">DSM112329_02649</name>
</gene>
<name>A0AAU7AVP6_9ACTN</name>
<reference evidence="1" key="1">
    <citation type="submission" date="2022-12" db="EMBL/GenBank/DDBJ databases">
        <title>Paraconexibacter alkalitolerans sp. nov. and Baekduia alba sp. nov., isolated from soil and emended description of the genera Paraconexibacter (Chun et al., 2020) and Baekduia (An et al., 2020).</title>
        <authorList>
            <person name="Vieira S."/>
            <person name="Huber K.J."/>
            <person name="Geppert A."/>
            <person name="Wolf J."/>
            <person name="Neumann-Schaal M."/>
            <person name="Muesken M."/>
            <person name="Overmann J."/>
        </authorList>
    </citation>
    <scope>NUCLEOTIDE SEQUENCE</scope>
    <source>
        <strain evidence="1">AEG42_29</strain>
    </source>
</reference>
<proteinExistence type="predicted"/>
<organism evidence="1">
    <name type="scientific">Paraconexibacter sp. AEG42_29</name>
    <dbReference type="NCBI Taxonomy" id="2997339"/>
    <lineage>
        <taxon>Bacteria</taxon>
        <taxon>Bacillati</taxon>
        <taxon>Actinomycetota</taxon>
        <taxon>Thermoleophilia</taxon>
        <taxon>Solirubrobacterales</taxon>
        <taxon>Paraconexibacteraceae</taxon>
        <taxon>Paraconexibacter</taxon>
    </lineage>
</organism>
<dbReference type="RefSeq" id="WP_354702292.1">
    <property type="nucleotide sequence ID" value="NZ_CP114014.1"/>
</dbReference>
<dbReference type="AlphaFoldDB" id="A0AAU7AVP6"/>
<accession>A0AAU7AVP6</accession>
<dbReference type="EMBL" id="CP114014">
    <property type="protein sequence ID" value="XAY05790.1"/>
    <property type="molecule type" value="Genomic_DNA"/>
</dbReference>
<evidence type="ECO:0000313" key="1">
    <source>
        <dbReference type="EMBL" id="XAY05790.1"/>
    </source>
</evidence>